<dbReference type="Gene3D" id="2.170.150.20">
    <property type="entry name" value="Peptide methionine sulfoxide reductase"/>
    <property type="match status" value="1"/>
</dbReference>
<comment type="caution">
    <text evidence="9">The sequence shown here is derived from an EMBL/GenBank/DDBJ whole genome shotgun (WGS) entry which is preliminary data.</text>
</comment>
<keyword evidence="4" id="KW-0862">Zinc</keyword>
<dbReference type="Proteomes" id="UP000536179">
    <property type="component" value="Unassembled WGS sequence"/>
</dbReference>
<gene>
    <name evidence="9" type="ORF">FHS27_004395</name>
</gene>
<evidence type="ECO:0000256" key="1">
    <source>
        <dbReference type="ARBA" id="ARBA00001947"/>
    </source>
</evidence>
<evidence type="ECO:0000256" key="4">
    <source>
        <dbReference type="ARBA" id="ARBA00022833"/>
    </source>
</evidence>
<keyword evidence="5 9" id="KW-0560">Oxidoreductase</keyword>
<dbReference type="RefSeq" id="WP_184306732.1">
    <property type="nucleotide sequence ID" value="NZ_JACHXU010000016.1"/>
</dbReference>
<evidence type="ECO:0000259" key="8">
    <source>
        <dbReference type="PROSITE" id="PS51790"/>
    </source>
</evidence>
<evidence type="ECO:0000256" key="5">
    <source>
        <dbReference type="ARBA" id="ARBA00023002"/>
    </source>
</evidence>
<feature type="domain" description="MsrB" evidence="8">
    <location>
        <begin position="84"/>
        <end position="204"/>
    </location>
</feature>
<dbReference type="EC" id="1.8.4.12" evidence="2"/>
<proteinExistence type="predicted"/>
<dbReference type="NCBIfam" id="NF004036">
    <property type="entry name" value="PRK05508.1"/>
    <property type="match status" value="1"/>
</dbReference>
<dbReference type="PROSITE" id="PS51790">
    <property type="entry name" value="MSRB"/>
    <property type="match status" value="1"/>
</dbReference>
<name>A0A7W5H829_9BACT</name>
<dbReference type="InterPro" id="IPR028427">
    <property type="entry name" value="Met_Sox_Rdtase_MsrB"/>
</dbReference>
<keyword evidence="7" id="KW-0732">Signal</keyword>
<organism evidence="9 10">
    <name type="scientific">Aporhodopirellula rubra</name>
    <dbReference type="NCBI Taxonomy" id="980271"/>
    <lineage>
        <taxon>Bacteria</taxon>
        <taxon>Pseudomonadati</taxon>
        <taxon>Planctomycetota</taxon>
        <taxon>Planctomycetia</taxon>
        <taxon>Pirellulales</taxon>
        <taxon>Pirellulaceae</taxon>
        <taxon>Aporhodopirellula</taxon>
    </lineage>
</organism>
<evidence type="ECO:0000313" key="10">
    <source>
        <dbReference type="Proteomes" id="UP000536179"/>
    </source>
</evidence>
<dbReference type="GO" id="GO:0046872">
    <property type="term" value="F:metal ion binding"/>
    <property type="evidence" value="ECO:0007669"/>
    <property type="project" value="UniProtKB-KW"/>
</dbReference>
<dbReference type="PANTHER" id="PTHR46081">
    <property type="entry name" value="PEPTIDE METHIONINE SULFOXIDE REDUCTASE 2"/>
    <property type="match status" value="1"/>
</dbReference>
<feature type="chain" id="PRO_5031030976" description="peptide-methionine (R)-S-oxide reductase" evidence="7">
    <location>
        <begin position="32"/>
        <end position="226"/>
    </location>
</feature>
<evidence type="ECO:0000256" key="7">
    <source>
        <dbReference type="SAM" id="SignalP"/>
    </source>
</evidence>
<comment type="catalytic activity">
    <reaction evidence="6">
        <text>L-methionyl-[protein] + [thioredoxin]-disulfide + H2O = L-methionyl-(R)-S-oxide-[protein] + [thioredoxin]-dithiol</text>
        <dbReference type="Rhea" id="RHEA:24164"/>
        <dbReference type="Rhea" id="RHEA-COMP:10698"/>
        <dbReference type="Rhea" id="RHEA-COMP:10700"/>
        <dbReference type="Rhea" id="RHEA-COMP:12313"/>
        <dbReference type="Rhea" id="RHEA-COMP:12314"/>
        <dbReference type="ChEBI" id="CHEBI:15377"/>
        <dbReference type="ChEBI" id="CHEBI:16044"/>
        <dbReference type="ChEBI" id="CHEBI:29950"/>
        <dbReference type="ChEBI" id="CHEBI:45764"/>
        <dbReference type="ChEBI" id="CHEBI:50058"/>
        <dbReference type="EC" id="1.8.4.12"/>
    </reaction>
</comment>
<dbReference type="PANTHER" id="PTHR46081:SF8">
    <property type="entry name" value="PEPTIDE METHIONINE SULFOXIDE REDUCTASE 2"/>
    <property type="match status" value="1"/>
</dbReference>
<dbReference type="GO" id="GO:0033743">
    <property type="term" value="F:peptide-methionine (R)-S-oxide reductase activity"/>
    <property type="evidence" value="ECO:0007669"/>
    <property type="project" value="UniProtKB-EC"/>
</dbReference>
<evidence type="ECO:0000256" key="6">
    <source>
        <dbReference type="ARBA" id="ARBA00048488"/>
    </source>
</evidence>
<reference evidence="9 10" key="1">
    <citation type="submission" date="2020-08" db="EMBL/GenBank/DDBJ databases">
        <title>Genomic Encyclopedia of Type Strains, Phase III (KMG-III): the genomes of soil and plant-associated and newly described type strains.</title>
        <authorList>
            <person name="Whitman W."/>
        </authorList>
    </citation>
    <scope>NUCLEOTIDE SEQUENCE [LARGE SCALE GENOMIC DNA]</scope>
    <source>
        <strain evidence="9 10">CECT 8075</strain>
    </source>
</reference>
<feature type="signal peptide" evidence="7">
    <location>
        <begin position="1"/>
        <end position="31"/>
    </location>
</feature>
<sequence>MRSKSAFSSKPFWAVSLSALGLAVMVGSVGAFGRPVNADDETAVVPSETAETQTDEVAVAAEDTGSADVAADAEGASLDEQAVKFGNFNPLNQFERYVILQKGTERPSNGGYTSNKREGTYICRRCNAKLYLSKDKFESHCGWPSFDDEIEDAIVRQTDADGVRVEILCKNCGAHLGHVFTGEQMTEKNTRHCVNSISMRFIAKGKKIPPKIRPVSERPSGTLKSK</sequence>
<evidence type="ECO:0000256" key="3">
    <source>
        <dbReference type="ARBA" id="ARBA00022723"/>
    </source>
</evidence>
<dbReference type="InterPro" id="IPR002579">
    <property type="entry name" value="Met_Sox_Rdtase_MsrB_dom"/>
</dbReference>
<dbReference type="Pfam" id="PF01641">
    <property type="entry name" value="SelR"/>
    <property type="match status" value="1"/>
</dbReference>
<evidence type="ECO:0000313" key="9">
    <source>
        <dbReference type="EMBL" id="MBB3208566.1"/>
    </source>
</evidence>
<dbReference type="AlphaFoldDB" id="A0A7W5H829"/>
<dbReference type="InterPro" id="IPR011057">
    <property type="entry name" value="Mss4-like_sf"/>
</dbReference>
<keyword evidence="10" id="KW-1185">Reference proteome</keyword>
<dbReference type="SUPFAM" id="SSF51316">
    <property type="entry name" value="Mss4-like"/>
    <property type="match status" value="1"/>
</dbReference>
<dbReference type="EMBL" id="JACHXU010000016">
    <property type="protein sequence ID" value="MBB3208566.1"/>
    <property type="molecule type" value="Genomic_DNA"/>
</dbReference>
<dbReference type="GO" id="GO:0030091">
    <property type="term" value="P:protein repair"/>
    <property type="evidence" value="ECO:0007669"/>
    <property type="project" value="InterPro"/>
</dbReference>
<dbReference type="GO" id="GO:0006979">
    <property type="term" value="P:response to oxidative stress"/>
    <property type="evidence" value="ECO:0007669"/>
    <property type="project" value="InterPro"/>
</dbReference>
<comment type="cofactor">
    <cofactor evidence="1">
        <name>Zn(2+)</name>
        <dbReference type="ChEBI" id="CHEBI:29105"/>
    </cofactor>
</comment>
<protein>
    <recommendedName>
        <fullName evidence="2">peptide-methionine (R)-S-oxide reductase</fullName>
        <ecNumber evidence="2">1.8.4.12</ecNumber>
    </recommendedName>
</protein>
<accession>A0A7W5H829</accession>
<evidence type="ECO:0000256" key="2">
    <source>
        <dbReference type="ARBA" id="ARBA00012499"/>
    </source>
</evidence>
<keyword evidence="3" id="KW-0479">Metal-binding</keyword>